<gene>
    <name evidence="2" type="ORF">PG994_006539</name>
</gene>
<dbReference type="Proteomes" id="UP001480595">
    <property type="component" value="Unassembled WGS sequence"/>
</dbReference>
<keyword evidence="3" id="KW-1185">Reference proteome</keyword>
<proteinExistence type="predicted"/>
<organism evidence="2 3">
    <name type="scientific">Apiospora phragmitis</name>
    <dbReference type="NCBI Taxonomy" id="2905665"/>
    <lineage>
        <taxon>Eukaryota</taxon>
        <taxon>Fungi</taxon>
        <taxon>Dikarya</taxon>
        <taxon>Ascomycota</taxon>
        <taxon>Pezizomycotina</taxon>
        <taxon>Sordariomycetes</taxon>
        <taxon>Xylariomycetidae</taxon>
        <taxon>Amphisphaeriales</taxon>
        <taxon>Apiosporaceae</taxon>
        <taxon>Apiospora</taxon>
    </lineage>
</organism>
<dbReference type="RefSeq" id="XP_066717217.1">
    <property type="nucleotide sequence ID" value="XM_066857948.1"/>
</dbReference>
<feature type="region of interest" description="Disordered" evidence="1">
    <location>
        <begin position="87"/>
        <end position="135"/>
    </location>
</feature>
<evidence type="ECO:0000313" key="2">
    <source>
        <dbReference type="EMBL" id="KAK8069923.1"/>
    </source>
</evidence>
<comment type="caution">
    <text evidence="2">The sequence shown here is derived from an EMBL/GenBank/DDBJ whole genome shotgun (WGS) entry which is preliminary data.</text>
</comment>
<dbReference type="GeneID" id="92091011"/>
<dbReference type="EMBL" id="JAQQWL010000006">
    <property type="protein sequence ID" value="KAK8069923.1"/>
    <property type="molecule type" value="Genomic_DNA"/>
</dbReference>
<evidence type="ECO:0000256" key="1">
    <source>
        <dbReference type="SAM" id="MobiDB-lite"/>
    </source>
</evidence>
<sequence length="208" mass="23097">MSRRRVRVFRPLVSWFSIPADPLPVPALVRQRLALIRGGPGVPSRDWRRRNQEMLESSAFEECLSDFRQLVRRRSAARVAVAVWNKGPPKPAPQVGAEAATAARSDSAAAALGTTSQYEHHPKPQRQHEADPDQGQVVFYKDRISLSPKGRREKKLLEADPQPGCCGLCEISTVNKVAAWVGPWLTGVGTIMLSSRRQHELDVLEPVP</sequence>
<protein>
    <submittedName>
        <fullName evidence="2">Uncharacterized protein</fullName>
    </submittedName>
</protein>
<evidence type="ECO:0000313" key="3">
    <source>
        <dbReference type="Proteomes" id="UP001480595"/>
    </source>
</evidence>
<name>A0ABR1VFF4_9PEZI</name>
<reference evidence="2 3" key="1">
    <citation type="submission" date="2023-01" db="EMBL/GenBank/DDBJ databases">
        <title>Analysis of 21 Apiospora genomes using comparative genomics revels a genus with tremendous synthesis potential of carbohydrate active enzymes and secondary metabolites.</title>
        <authorList>
            <person name="Sorensen T."/>
        </authorList>
    </citation>
    <scope>NUCLEOTIDE SEQUENCE [LARGE SCALE GENOMIC DNA]</scope>
    <source>
        <strain evidence="2 3">CBS 135458</strain>
    </source>
</reference>
<feature type="compositionally biased region" description="Basic and acidic residues" evidence="1">
    <location>
        <begin position="118"/>
        <end position="131"/>
    </location>
</feature>
<feature type="compositionally biased region" description="Low complexity" evidence="1">
    <location>
        <begin position="97"/>
        <end position="111"/>
    </location>
</feature>
<accession>A0ABR1VFF4</accession>